<dbReference type="KEGG" id="tsn:W908_07225"/>
<dbReference type="AlphaFoldDB" id="A0A0M5KS78"/>
<evidence type="ECO:0000313" key="8">
    <source>
        <dbReference type="EMBL" id="ALE02778.1"/>
    </source>
</evidence>
<feature type="domain" description="Polysaccharide chain length determinant N-terminal" evidence="7">
    <location>
        <begin position="13"/>
        <end position="60"/>
    </location>
</feature>
<dbReference type="STRING" id="1125411.W908_07225"/>
<evidence type="ECO:0000256" key="6">
    <source>
        <dbReference type="SAM" id="Phobius"/>
    </source>
</evidence>
<organism evidence="8 9">
    <name type="scientific">Candidatus Pseudothioglobus singularis PS1</name>
    <dbReference type="NCBI Taxonomy" id="1125411"/>
    <lineage>
        <taxon>Bacteria</taxon>
        <taxon>Pseudomonadati</taxon>
        <taxon>Pseudomonadota</taxon>
        <taxon>Gammaproteobacteria</taxon>
        <taxon>Candidatus Pseudothioglobaceae</taxon>
        <taxon>Candidatus Pseudothioglobus</taxon>
    </lineage>
</organism>
<dbReference type="GO" id="GO:0004713">
    <property type="term" value="F:protein tyrosine kinase activity"/>
    <property type="evidence" value="ECO:0007669"/>
    <property type="project" value="TreeGrafter"/>
</dbReference>
<keyword evidence="2" id="KW-1003">Cell membrane</keyword>
<evidence type="ECO:0000256" key="4">
    <source>
        <dbReference type="ARBA" id="ARBA00022989"/>
    </source>
</evidence>
<comment type="subcellular location">
    <subcellularLocation>
        <location evidence="1">Cell membrane</location>
        <topology evidence="1">Multi-pass membrane protein</topology>
    </subcellularLocation>
</comment>
<dbReference type="InterPro" id="IPR003856">
    <property type="entry name" value="LPS_length_determ_N"/>
</dbReference>
<keyword evidence="5 6" id="KW-0472">Membrane</keyword>
<keyword evidence="3 6" id="KW-0812">Transmembrane</keyword>
<name>A0A0M5KS78_9GAMM</name>
<evidence type="ECO:0000256" key="3">
    <source>
        <dbReference type="ARBA" id="ARBA00022692"/>
    </source>
</evidence>
<protein>
    <recommendedName>
        <fullName evidence="7">Polysaccharide chain length determinant N-terminal domain-containing protein</fullName>
    </recommendedName>
</protein>
<dbReference type="PANTHER" id="PTHR32309:SF13">
    <property type="entry name" value="FERRIC ENTEROBACTIN TRANSPORT PROTEIN FEPE"/>
    <property type="match status" value="1"/>
</dbReference>
<keyword evidence="9" id="KW-1185">Reference proteome</keyword>
<feature type="transmembrane region" description="Helical" evidence="6">
    <location>
        <begin position="251"/>
        <end position="270"/>
    </location>
</feature>
<evidence type="ECO:0000259" key="7">
    <source>
        <dbReference type="Pfam" id="PF02706"/>
    </source>
</evidence>
<dbReference type="Pfam" id="PF02706">
    <property type="entry name" value="Wzz"/>
    <property type="match status" value="1"/>
</dbReference>
<keyword evidence="4 6" id="KW-1133">Transmembrane helix</keyword>
<evidence type="ECO:0000256" key="2">
    <source>
        <dbReference type="ARBA" id="ARBA00022475"/>
    </source>
</evidence>
<dbReference type="RefSeq" id="WP_053820539.1">
    <property type="nucleotide sequence ID" value="NZ_CP006911.1"/>
</dbReference>
<evidence type="ECO:0000313" key="9">
    <source>
        <dbReference type="Proteomes" id="UP000068905"/>
    </source>
</evidence>
<dbReference type="PANTHER" id="PTHR32309">
    <property type="entry name" value="TYROSINE-PROTEIN KINASE"/>
    <property type="match status" value="1"/>
</dbReference>
<sequence>MSSNLSTPQFVENEIDFREIIKALKESKKLIISTILIITTISIFYTISLKPIFKSTTLIEIGYFEMPGGVKEIIETPSILTENLKVDLIYKNLDDYLHDALTIQALENKLIKFEFTSKSSETNKELLNRIINYIYERHNRLSKLIYLKKKNLLTVEIESIKAEISYIKLKLSDLNQSTYLNIIENLKHEAQATSRLNLLNENAGATDKLFNLNQRQSALLNKLEILNSQNIIGSQTIGDIRTITIMPKNKLIISLGFVIGCIFSIFLVFLKNSIHINRELKT</sequence>
<dbReference type="GO" id="GO:0005886">
    <property type="term" value="C:plasma membrane"/>
    <property type="evidence" value="ECO:0007669"/>
    <property type="project" value="UniProtKB-SubCell"/>
</dbReference>
<proteinExistence type="predicted"/>
<feature type="transmembrane region" description="Helical" evidence="6">
    <location>
        <begin position="30"/>
        <end position="47"/>
    </location>
</feature>
<accession>A0A0M5KS78</accession>
<dbReference type="InterPro" id="IPR050445">
    <property type="entry name" value="Bact_polysacc_biosynth/exp"/>
</dbReference>
<gene>
    <name evidence="8" type="ORF">W908_07225</name>
</gene>
<evidence type="ECO:0000256" key="5">
    <source>
        <dbReference type="ARBA" id="ARBA00023136"/>
    </source>
</evidence>
<dbReference type="Proteomes" id="UP000068905">
    <property type="component" value="Chromosome"/>
</dbReference>
<evidence type="ECO:0000256" key="1">
    <source>
        <dbReference type="ARBA" id="ARBA00004651"/>
    </source>
</evidence>
<reference evidence="8 9" key="1">
    <citation type="journal article" date="2015" name="Genome Announc.">
        <title>Genome Sequence of 'Candidatus Thioglobus singularis' Strain PS1, a Mixotroph from the SUP05 Clade of Marine Gammaproteobacteria.</title>
        <authorList>
            <person name="Marshall K.T."/>
            <person name="Morris R.M."/>
        </authorList>
    </citation>
    <scope>NUCLEOTIDE SEQUENCE [LARGE SCALE GENOMIC DNA]</scope>
    <source>
        <strain evidence="8 9">PS1</strain>
    </source>
</reference>
<dbReference type="EMBL" id="CP006911">
    <property type="protein sequence ID" value="ALE02778.1"/>
    <property type="molecule type" value="Genomic_DNA"/>
</dbReference>